<dbReference type="InterPro" id="IPR002139">
    <property type="entry name" value="Ribo/fructo_kinase"/>
</dbReference>
<keyword evidence="3 4" id="KW-0418">Kinase</keyword>
<dbReference type="RefSeq" id="WP_166855446.1">
    <property type="nucleotide sequence ID" value="NZ_CP063989.1"/>
</dbReference>
<dbReference type="SUPFAM" id="SSF53613">
    <property type="entry name" value="Ribokinase-like"/>
    <property type="match status" value="1"/>
</dbReference>
<dbReference type="Pfam" id="PF00294">
    <property type="entry name" value="PfkB"/>
    <property type="match status" value="1"/>
</dbReference>
<organism evidence="6 7">
    <name type="scientific">Actinomyces respiraculi</name>
    <dbReference type="NCBI Taxonomy" id="2744574"/>
    <lineage>
        <taxon>Bacteria</taxon>
        <taxon>Bacillati</taxon>
        <taxon>Actinomycetota</taxon>
        <taxon>Actinomycetes</taxon>
        <taxon>Actinomycetales</taxon>
        <taxon>Actinomycetaceae</taxon>
        <taxon>Actinomyces</taxon>
    </lineage>
</organism>
<dbReference type="PANTHER" id="PTHR10584">
    <property type="entry name" value="SUGAR KINASE"/>
    <property type="match status" value="1"/>
</dbReference>
<dbReference type="AlphaFoldDB" id="A0A7T0PWW9"/>
<dbReference type="Gene3D" id="3.40.1190.20">
    <property type="match status" value="1"/>
</dbReference>
<evidence type="ECO:0000313" key="7">
    <source>
        <dbReference type="Proteomes" id="UP000594637"/>
    </source>
</evidence>
<dbReference type="PROSITE" id="PS00584">
    <property type="entry name" value="PFKB_KINASES_2"/>
    <property type="match status" value="1"/>
</dbReference>
<comment type="similarity">
    <text evidence="1 4">Belongs to the carbohydrate kinase PfkB family.</text>
</comment>
<dbReference type="GO" id="GO:0005829">
    <property type="term" value="C:cytosol"/>
    <property type="evidence" value="ECO:0007669"/>
    <property type="project" value="TreeGrafter"/>
</dbReference>
<dbReference type="GO" id="GO:0016301">
    <property type="term" value="F:kinase activity"/>
    <property type="evidence" value="ECO:0007669"/>
    <property type="project" value="UniProtKB-KW"/>
</dbReference>
<reference evidence="6 7" key="1">
    <citation type="submission" date="2020-11" db="EMBL/GenBank/DDBJ databases">
        <title>Actinomyces sp. ZJ750.</title>
        <authorList>
            <person name="Zhou J."/>
        </authorList>
    </citation>
    <scope>NUCLEOTIDE SEQUENCE [LARGE SCALE GENOMIC DNA]</scope>
    <source>
        <strain evidence="6 7">ZJ750</strain>
    </source>
</reference>
<dbReference type="EMBL" id="CP063989">
    <property type="protein sequence ID" value="QPL06189.1"/>
    <property type="molecule type" value="Genomic_DNA"/>
</dbReference>
<evidence type="ECO:0000256" key="1">
    <source>
        <dbReference type="ARBA" id="ARBA00010688"/>
    </source>
</evidence>
<dbReference type="InterPro" id="IPR011611">
    <property type="entry name" value="PfkB_dom"/>
</dbReference>
<evidence type="ECO:0000256" key="3">
    <source>
        <dbReference type="ARBA" id="ARBA00022777"/>
    </source>
</evidence>
<dbReference type="Proteomes" id="UP000594637">
    <property type="component" value="Chromosome"/>
</dbReference>
<dbReference type="PANTHER" id="PTHR10584:SF166">
    <property type="entry name" value="RIBOKINASE"/>
    <property type="match status" value="1"/>
</dbReference>
<feature type="domain" description="Carbohydrate kinase PfkB" evidence="5">
    <location>
        <begin position="14"/>
        <end position="315"/>
    </location>
</feature>
<dbReference type="PRINTS" id="PR00990">
    <property type="entry name" value="RIBOKINASE"/>
</dbReference>
<dbReference type="InterPro" id="IPR002173">
    <property type="entry name" value="Carboh/pur_kinase_PfkB_CS"/>
</dbReference>
<dbReference type="InterPro" id="IPR029056">
    <property type="entry name" value="Ribokinase-like"/>
</dbReference>
<evidence type="ECO:0000313" key="6">
    <source>
        <dbReference type="EMBL" id="QPL06189.1"/>
    </source>
</evidence>
<gene>
    <name evidence="6" type="ORF">ID810_04545</name>
</gene>
<evidence type="ECO:0000256" key="2">
    <source>
        <dbReference type="ARBA" id="ARBA00022679"/>
    </source>
</evidence>
<accession>A0A7T0PWW9</accession>
<keyword evidence="7" id="KW-1185">Reference proteome</keyword>
<protein>
    <recommendedName>
        <fullName evidence="5">Carbohydrate kinase PfkB domain-containing protein</fullName>
    </recommendedName>
</protein>
<keyword evidence="2 4" id="KW-0808">Transferase</keyword>
<dbReference type="KEGG" id="arep:ID810_04545"/>
<evidence type="ECO:0000256" key="4">
    <source>
        <dbReference type="RuleBase" id="RU003704"/>
    </source>
</evidence>
<proteinExistence type="inferred from homology"/>
<name>A0A7T0PWW9_9ACTO</name>
<evidence type="ECO:0000259" key="5">
    <source>
        <dbReference type="Pfam" id="PF00294"/>
    </source>
</evidence>
<sequence>MSSTEPGVRPERPVLVVGSAMEDVLVTVPDLPARGGHTWAQPVAQGNGGTGLNVLRATAALGCSPLSALAVGTGPRGARVTQELDALGLTLPDGAPTLLPLHPQDNGTCLTLLTPDGERTFITTPGCEMDWSAPRLAALGTALPKALAARGGQRPVVYASGFQLLAVEHHLLTWLEGLEATVVIDPGGRVSDLAADARLRERVLARADILALNEEEADALLGARCRPEALAALAAETRTDIVLRQGADGATWLPADGGRVLMEPAVAVEVVDTDGAGDAHTAGVLVGTARHLPPDRVLCLANRSAARVVAGRGPQGLPVGPRPGGSG</sequence>
<dbReference type="GO" id="GO:0006796">
    <property type="term" value="P:phosphate-containing compound metabolic process"/>
    <property type="evidence" value="ECO:0007669"/>
    <property type="project" value="UniProtKB-ARBA"/>
</dbReference>